<accession>A0A2R4WRR6</accession>
<dbReference type="AlphaFoldDB" id="A0A2R4WRR6"/>
<name>A0A2R4WRR6_9HYPH</name>
<protein>
    <submittedName>
        <fullName evidence="2">Uncharacterized protein</fullName>
    </submittedName>
</protein>
<evidence type="ECO:0000313" key="3">
    <source>
        <dbReference type="Proteomes" id="UP000244755"/>
    </source>
</evidence>
<keyword evidence="3" id="KW-1185">Reference proteome</keyword>
<gene>
    <name evidence="2" type="ORF">DA075_27860</name>
</gene>
<feature type="region of interest" description="Disordered" evidence="1">
    <location>
        <begin position="74"/>
        <end position="106"/>
    </location>
</feature>
<dbReference type="EMBL" id="CP028843">
    <property type="protein sequence ID" value="AWB24223.1"/>
    <property type="molecule type" value="Genomic_DNA"/>
</dbReference>
<proteinExistence type="predicted"/>
<dbReference type="RefSeq" id="WP_099955991.1">
    <property type="nucleotide sequence ID" value="NZ_CP028843.1"/>
</dbReference>
<evidence type="ECO:0000313" key="2">
    <source>
        <dbReference type="EMBL" id="AWB24223.1"/>
    </source>
</evidence>
<dbReference type="Proteomes" id="UP000244755">
    <property type="component" value="Chromosome 1"/>
</dbReference>
<reference evidence="2 3" key="1">
    <citation type="submission" date="2018-04" db="EMBL/GenBank/DDBJ databases">
        <title>Methylobacterium sp. PR1016A genome.</title>
        <authorList>
            <person name="Park W."/>
        </authorList>
    </citation>
    <scope>NUCLEOTIDE SEQUENCE [LARGE SCALE GENOMIC DNA]</scope>
    <source>
        <strain evidence="2 3">PR1016A</strain>
    </source>
</reference>
<sequence>MPRPVARPLLVDGLNSLDAAELRKRLSLAMAVVRAASIEGGGVRSLDSAIRRAQADLASASRLAIQDLAYALADHERGSGRGPPPDTPPVAAIHPARLPRLTPRTP</sequence>
<evidence type="ECO:0000256" key="1">
    <source>
        <dbReference type="SAM" id="MobiDB-lite"/>
    </source>
</evidence>
<dbReference type="KEGG" id="mee:DA075_27860"/>
<organism evidence="2 3">
    <name type="scientific">Methylobacterium currus</name>
    <dbReference type="NCBI Taxonomy" id="2051553"/>
    <lineage>
        <taxon>Bacteria</taxon>
        <taxon>Pseudomonadati</taxon>
        <taxon>Pseudomonadota</taxon>
        <taxon>Alphaproteobacteria</taxon>
        <taxon>Hyphomicrobiales</taxon>
        <taxon>Methylobacteriaceae</taxon>
        <taxon>Methylobacterium</taxon>
    </lineage>
</organism>